<gene>
    <name evidence="1" type="ORF">C5167_040584</name>
</gene>
<reference evidence="1 2" key="1">
    <citation type="journal article" date="2018" name="Science">
        <title>The opium poppy genome and morphinan production.</title>
        <authorList>
            <person name="Guo L."/>
            <person name="Winzer T."/>
            <person name="Yang X."/>
            <person name="Li Y."/>
            <person name="Ning Z."/>
            <person name="He Z."/>
            <person name="Teodor R."/>
            <person name="Lu Y."/>
            <person name="Bowser T.A."/>
            <person name="Graham I.A."/>
            <person name="Ye K."/>
        </authorList>
    </citation>
    <scope>NUCLEOTIDE SEQUENCE [LARGE SCALE GENOMIC DNA]</scope>
    <source>
        <strain evidence="2">cv. HN1</strain>
        <tissue evidence="1">Leaves</tissue>
    </source>
</reference>
<proteinExistence type="predicted"/>
<dbReference type="Proteomes" id="UP000316621">
    <property type="component" value="Chromosome 1"/>
</dbReference>
<name>A0A4Y7IFI4_PAPSO</name>
<dbReference type="EMBL" id="CM010715">
    <property type="protein sequence ID" value="RZC47634.1"/>
    <property type="molecule type" value="Genomic_DNA"/>
</dbReference>
<protein>
    <submittedName>
        <fullName evidence="1">Uncharacterized protein</fullName>
    </submittedName>
</protein>
<organism evidence="1 2">
    <name type="scientific">Papaver somniferum</name>
    <name type="common">Opium poppy</name>
    <dbReference type="NCBI Taxonomy" id="3469"/>
    <lineage>
        <taxon>Eukaryota</taxon>
        <taxon>Viridiplantae</taxon>
        <taxon>Streptophyta</taxon>
        <taxon>Embryophyta</taxon>
        <taxon>Tracheophyta</taxon>
        <taxon>Spermatophyta</taxon>
        <taxon>Magnoliopsida</taxon>
        <taxon>Ranunculales</taxon>
        <taxon>Papaveraceae</taxon>
        <taxon>Papaveroideae</taxon>
        <taxon>Papaver</taxon>
    </lineage>
</organism>
<evidence type="ECO:0000313" key="2">
    <source>
        <dbReference type="Proteomes" id="UP000316621"/>
    </source>
</evidence>
<dbReference type="Gramene" id="RZC47634">
    <property type="protein sequence ID" value="RZC47634"/>
    <property type="gene ID" value="C5167_040584"/>
</dbReference>
<sequence>MELSSEMDRAVGLDGSETRIWSTGGCMESRNFDAGLLEVMSITLPSKEWMDAPRQSAQFLHYEGQIDYTTRKIRRGGSSTLLSVPAMARDNNY</sequence>
<accession>A0A4Y7IFI4</accession>
<evidence type="ECO:0000313" key="1">
    <source>
        <dbReference type="EMBL" id="RZC47634.1"/>
    </source>
</evidence>
<keyword evidence="2" id="KW-1185">Reference proteome</keyword>
<dbReference type="AlphaFoldDB" id="A0A4Y7IFI4"/>